<accession>A0A0A1SSB5</accession>
<feature type="region of interest" description="Disordered" evidence="1">
    <location>
        <begin position="83"/>
        <end position="155"/>
    </location>
</feature>
<feature type="compositionally biased region" description="Basic residues" evidence="1">
    <location>
        <begin position="131"/>
        <end position="145"/>
    </location>
</feature>
<dbReference type="EMBL" id="CDHN01000002">
    <property type="protein sequence ID" value="CEJ83985.1"/>
    <property type="molecule type" value="Genomic_DNA"/>
</dbReference>
<proteinExistence type="predicted"/>
<feature type="compositionally biased region" description="Polar residues" evidence="1">
    <location>
        <begin position="87"/>
        <end position="118"/>
    </location>
</feature>
<evidence type="ECO:0008006" key="4">
    <source>
        <dbReference type="Google" id="ProtNLM"/>
    </source>
</evidence>
<sequence>MATVRQPFAPLDGARLQTLTSIKNRQNAASPPSAGKRKADLLDIDNSENVDPVAFTKRSKGSNAEYVKPANFILKRAAATPLPEVLSLSSPTKPTASPRRTLQPKSPINKLNTSSVAKSSPIVAPAGRSPTHGKRSGLLGNRRRASGPFTRIDPPAFGLGGAAPFSLDAALKGTIPSYTPRQKGKGKARQSLDSSLSSSSNVNWFFDIHEDTPEQEMTNLLQHSTCVLDISSDEEAEQRSSRDDGIDKENVPPPGDVSQTSSRRVSGDIDDMIVEKQRTALGEMDAAEFYPEGVDASSVIYVPADDEEEAETPIINDFEFAPIIKSAAAAPLPDQDEDEIDFLMAKPTDYSSKAAVLQPIEGTGDSFDLWESESAHDDEAETAAAVAASS</sequence>
<dbReference type="STRING" id="1531966.A0A0A1SSB5"/>
<evidence type="ECO:0000256" key="1">
    <source>
        <dbReference type="SAM" id="MobiDB-lite"/>
    </source>
</evidence>
<dbReference type="AlphaFoldDB" id="A0A0A1SSB5"/>
<gene>
    <name evidence="2" type="ORF">VHEMI03348</name>
</gene>
<feature type="region of interest" description="Disordered" evidence="1">
    <location>
        <begin position="229"/>
        <end position="270"/>
    </location>
</feature>
<organism evidence="2 3">
    <name type="scientific">[Torrubiella] hemipterigena</name>
    <dbReference type="NCBI Taxonomy" id="1531966"/>
    <lineage>
        <taxon>Eukaryota</taxon>
        <taxon>Fungi</taxon>
        <taxon>Dikarya</taxon>
        <taxon>Ascomycota</taxon>
        <taxon>Pezizomycotina</taxon>
        <taxon>Sordariomycetes</taxon>
        <taxon>Hypocreomycetidae</taxon>
        <taxon>Hypocreales</taxon>
        <taxon>Clavicipitaceae</taxon>
        <taxon>Clavicipitaceae incertae sedis</taxon>
        <taxon>'Torrubiella' clade</taxon>
    </lineage>
</organism>
<feature type="region of interest" description="Disordered" evidence="1">
    <location>
        <begin position="22"/>
        <end position="43"/>
    </location>
</feature>
<keyword evidence="3" id="KW-1185">Reference proteome</keyword>
<evidence type="ECO:0000313" key="2">
    <source>
        <dbReference type="EMBL" id="CEJ83985.1"/>
    </source>
</evidence>
<dbReference type="OrthoDB" id="425602at2759"/>
<feature type="region of interest" description="Disordered" evidence="1">
    <location>
        <begin position="175"/>
        <end position="199"/>
    </location>
</feature>
<feature type="compositionally biased region" description="Basic and acidic residues" evidence="1">
    <location>
        <begin position="237"/>
        <end position="250"/>
    </location>
</feature>
<evidence type="ECO:0000313" key="3">
    <source>
        <dbReference type="Proteomes" id="UP000039046"/>
    </source>
</evidence>
<dbReference type="HOGENOM" id="CLU_055842_0_0_1"/>
<name>A0A0A1SSB5_9HYPO</name>
<reference evidence="2 3" key="1">
    <citation type="journal article" date="2015" name="Genome Announc.">
        <title>Draft Genome Sequence and Gene Annotation of the Entomopathogenic Fungus Verticillium hemipterigenum.</title>
        <authorList>
            <person name="Horn F."/>
            <person name="Habel A."/>
            <person name="Scharf D.H."/>
            <person name="Dworschak J."/>
            <person name="Brakhage A.A."/>
            <person name="Guthke R."/>
            <person name="Hertweck C."/>
            <person name="Linde J."/>
        </authorList>
    </citation>
    <scope>NUCLEOTIDE SEQUENCE [LARGE SCALE GENOMIC DNA]</scope>
</reference>
<dbReference type="Proteomes" id="UP000039046">
    <property type="component" value="Unassembled WGS sequence"/>
</dbReference>
<protein>
    <recommendedName>
        <fullName evidence="4">Thymidylate kinase</fullName>
    </recommendedName>
</protein>